<keyword evidence="1 3" id="KW-0560">Oxidoreductase</keyword>
<reference evidence="3 5" key="2">
    <citation type="submission" date="2020-08" db="EMBL/GenBank/DDBJ databases">
        <title>Genomic Encyclopedia of Type Strains, Phase IV (KMG-IV): sequencing the most valuable type-strain genomes for metagenomic binning, comparative biology and taxonomic classification.</title>
        <authorList>
            <person name="Goeker M."/>
        </authorList>
    </citation>
    <scope>NUCLEOTIDE SEQUENCE [LARGE SCALE GENOMIC DNA]</scope>
    <source>
        <strain evidence="3 5">DSM 10368</strain>
    </source>
</reference>
<dbReference type="RefSeq" id="WP_067963089.1">
    <property type="nucleotide sequence ID" value="NZ_CP015005.1"/>
</dbReference>
<dbReference type="AlphaFoldDB" id="A0AAC8YRA8"/>
<gene>
    <name evidence="2" type="ORF">AA2016_4095</name>
    <name evidence="3" type="ORF">FHS67_001166</name>
</gene>
<sequence length="291" mass="31051">MPEPKHRLSPENSPNLVAEGVSLELAPAQAAGFLPLETAFPEGSRVFLTHLEGKPLALQVEAARQLRQAGFVPVPHFGARHFASPKEFVDLVGAHSRNGVTEALFVGGNPLAANGPLEDAADLLAHPVIADSTIRTAFIGGYPEGHPAIGRSALAHALLRKIAICHDRDLAPRIVSQFAFDGAMMAAWTNDLHRAYPGIPVHLGVAGVTSLTKLIKFAMMCGVGPSLAALRRSGVGLFNVLADKDPGDLVEAIETGLASNCGAQTFLHIFPFGGWEKSLSWLEEFRRRRAN</sequence>
<evidence type="ECO:0000313" key="3">
    <source>
        <dbReference type="EMBL" id="MBB3704863.1"/>
    </source>
</evidence>
<dbReference type="EMBL" id="CP015005">
    <property type="protein sequence ID" value="AMS43012.1"/>
    <property type="molecule type" value="Genomic_DNA"/>
</dbReference>
<evidence type="ECO:0000313" key="5">
    <source>
        <dbReference type="Proteomes" id="UP000577697"/>
    </source>
</evidence>
<dbReference type="EC" id="1.5.1.20" evidence="3"/>
<dbReference type="InterPro" id="IPR029041">
    <property type="entry name" value="FAD-linked_oxidoreductase-like"/>
</dbReference>
<proteinExistence type="predicted"/>
<dbReference type="EMBL" id="JACICB010000003">
    <property type="protein sequence ID" value="MBB3704863.1"/>
    <property type="molecule type" value="Genomic_DNA"/>
</dbReference>
<evidence type="ECO:0000313" key="4">
    <source>
        <dbReference type="Proteomes" id="UP000075755"/>
    </source>
</evidence>
<name>A0AAC8YRA8_AMIAI</name>
<protein>
    <submittedName>
        <fullName evidence="2">5,10-methylenetetrahydrofolate reductase</fullName>
    </submittedName>
    <submittedName>
        <fullName evidence="3">Methylenetetrahydrofolate reductase (NADPH)</fullName>
        <ecNumber evidence="3">1.5.1.20</ecNumber>
    </submittedName>
</protein>
<dbReference type="SUPFAM" id="SSF51730">
    <property type="entry name" value="FAD-linked oxidoreductase"/>
    <property type="match status" value="1"/>
</dbReference>
<evidence type="ECO:0000313" key="2">
    <source>
        <dbReference type="EMBL" id="AMS43012.1"/>
    </source>
</evidence>
<keyword evidence="5" id="KW-1185">Reference proteome</keyword>
<reference evidence="2 4" key="1">
    <citation type="submission" date="2016-03" db="EMBL/GenBank/DDBJ databases">
        <title>Complete genome of Aminobacter aminovorans KCTC 2477.</title>
        <authorList>
            <person name="Kim K.M."/>
        </authorList>
    </citation>
    <scope>NUCLEOTIDE SEQUENCE [LARGE SCALE GENOMIC DNA]</scope>
    <source>
        <strain evidence="2 4">KCTC 2477</strain>
    </source>
</reference>
<dbReference type="Gene3D" id="3.20.20.220">
    <property type="match status" value="1"/>
</dbReference>
<evidence type="ECO:0000256" key="1">
    <source>
        <dbReference type="ARBA" id="ARBA00023002"/>
    </source>
</evidence>
<dbReference type="GO" id="GO:0004489">
    <property type="term" value="F:methylenetetrahydrofolate reductase [NAD(P)H] activity"/>
    <property type="evidence" value="ECO:0007669"/>
    <property type="project" value="UniProtKB-EC"/>
</dbReference>
<dbReference type="Proteomes" id="UP000577697">
    <property type="component" value="Unassembled WGS sequence"/>
</dbReference>
<dbReference type="Proteomes" id="UP000075755">
    <property type="component" value="Chromosome"/>
</dbReference>
<dbReference type="KEGG" id="aak:AA2016_4095"/>
<organism evidence="2 4">
    <name type="scientific">Aminobacter aminovorans</name>
    <name type="common">Chelatobacter heintzii</name>
    <dbReference type="NCBI Taxonomy" id="83263"/>
    <lineage>
        <taxon>Bacteria</taxon>
        <taxon>Pseudomonadati</taxon>
        <taxon>Pseudomonadota</taxon>
        <taxon>Alphaproteobacteria</taxon>
        <taxon>Hyphomicrobiales</taxon>
        <taxon>Phyllobacteriaceae</taxon>
        <taxon>Aminobacter</taxon>
    </lineage>
</organism>
<accession>A0AAC8YRA8</accession>